<feature type="compositionally biased region" description="Basic and acidic residues" evidence="4">
    <location>
        <begin position="361"/>
        <end position="385"/>
    </location>
</feature>
<keyword evidence="6" id="KW-1185">Reference proteome</keyword>
<evidence type="ECO:0000256" key="1">
    <source>
        <dbReference type="ARBA" id="ARBA00012796"/>
    </source>
</evidence>
<dbReference type="GO" id="GO:0030488">
    <property type="term" value="P:tRNA methylation"/>
    <property type="evidence" value="ECO:0007669"/>
    <property type="project" value="InterPro"/>
</dbReference>
<dbReference type="AlphaFoldDB" id="A0A9W6YZQ8"/>
<evidence type="ECO:0000256" key="2">
    <source>
        <dbReference type="ARBA" id="ARBA00015963"/>
    </source>
</evidence>
<accession>A0A9W6YZQ8</accession>
<reference evidence="5" key="1">
    <citation type="submission" date="2023-04" db="EMBL/GenBank/DDBJ databases">
        <title>Ambrosiozyma monospora NBRC 1965.</title>
        <authorList>
            <person name="Ichikawa N."/>
            <person name="Sato H."/>
            <person name="Tonouchi N."/>
        </authorList>
    </citation>
    <scope>NUCLEOTIDE SEQUENCE</scope>
    <source>
        <strain evidence="5">NBRC 1965</strain>
    </source>
</reference>
<dbReference type="EMBL" id="BSXU01005262">
    <property type="protein sequence ID" value="GMG51959.1"/>
    <property type="molecule type" value="Genomic_DNA"/>
</dbReference>
<dbReference type="PANTHER" id="PTHR12133">
    <property type="entry name" value="TRNA (ADENINE(58)-N(1))-METHYLTRANSFERASE"/>
    <property type="match status" value="1"/>
</dbReference>
<organism evidence="5 6">
    <name type="scientific">Ambrosiozyma monospora</name>
    <name type="common">Yeast</name>
    <name type="synonym">Endomycopsis monosporus</name>
    <dbReference type="NCBI Taxonomy" id="43982"/>
    <lineage>
        <taxon>Eukaryota</taxon>
        <taxon>Fungi</taxon>
        <taxon>Dikarya</taxon>
        <taxon>Ascomycota</taxon>
        <taxon>Saccharomycotina</taxon>
        <taxon>Pichiomycetes</taxon>
        <taxon>Pichiales</taxon>
        <taxon>Pichiaceae</taxon>
        <taxon>Ambrosiozyma</taxon>
    </lineage>
</organism>
<dbReference type="PROSITE" id="PS51620">
    <property type="entry name" value="SAM_TRM61"/>
    <property type="match status" value="1"/>
</dbReference>
<feature type="compositionally biased region" description="Basic and acidic residues" evidence="4">
    <location>
        <begin position="299"/>
        <end position="322"/>
    </location>
</feature>
<dbReference type="InterPro" id="IPR014816">
    <property type="entry name" value="tRNA_MeTrfase_Gcd14"/>
</dbReference>
<dbReference type="GO" id="GO:0005739">
    <property type="term" value="C:mitochondrion"/>
    <property type="evidence" value="ECO:0007669"/>
    <property type="project" value="TreeGrafter"/>
</dbReference>
<dbReference type="OrthoDB" id="5585464at2759"/>
<name>A0A9W6YZQ8_AMBMO</name>
<evidence type="ECO:0000313" key="5">
    <source>
        <dbReference type="EMBL" id="GMG51959.1"/>
    </source>
</evidence>
<dbReference type="PANTHER" id="PTHR12133:SF1">
    <property type="entry name" value="TRNA (ADENINE(58)-N(1))-METHYLTRANSFERASE, MITOCHONDRIAL"/>
    <property type="match status" value="1"/>
</dbReference>
<gene>
    <name evidence="5" type="ORF">Amon01_000728000</name>
</gene>
<dbReference type="EC" id="2.1.1.220" evidence="1"/>
<evidence type="ECO:0000256" key="3">
    <source>
        <dbReference type="ARBA" id="ARBA00033309"/>
    </source>
</evidence>
<dbReference type="Proteomes" id="UP001165063">
    <property type="component" value="Unassembled WGS sequence"/>
</dbReference>
<comment type="caution">
    <text evidence="5">The sequence shown here is derived from an EMBL/GenBank/DDBJ whole genome shotgun (WGS) entry which is preliminary data.</text>
</comment>
<dbReference type="GO" id="GO:0160107">
    <property type="term" value="F:tRNA (adenine(58)-N1)-methyltransferase activity"/>
    <property type="evidence" value="ECO:0007669"/>
    <property type="project" value="UniProtKB-EC"/>
</dbReference>
<feature type="compositionally biased region" description="Polar residues" evidence="4">
    <location>
        <begin position="345"/>
        <end position="355"/>
    </location>
</feature>
<dbReference type="SUPFAM" id="SSF53335">
    <property type="entry name" value="S-adenosyl-L-methionine-dependent methyltransferases"/>
    <property type="match status" value="1"/>
</dbReference>
<dbReference type="GO" id="GO:0031515">
    <property type="term" value="C:tRNA (m1A) methyltransferase complex"/>
    <property type="evidence" value="ECO:0007669"/>
    <property type="project" value="InterPro"/>
</dbReference>
<evidence type="ECO:0000256" key="4">
    <source>
        <dbReference type="SAM" id="MobiDB-lite"/>
    </source>
</evidence>
<protein>
    <recommendedName>
        <fullName evidence="2">tRNA (adenine(58)-N(1))-methyltransferase catalytic subunit TRM61</fullName>
        <ecNumber evidence="1">2.1.1.220</ecNumber>
    </recommendedName>
    <alternativeName>
        <fullName evidence="3">tRNA(m1A58)-methyltransferase subunit TRM61</fullName>
    </alternativeName>
</protein>
<dbReference type="InterPro" id="IPR029063">
    <property type="entry name" value="SAM-dependent_MTases_sf"/>
</dbReference>
<feature type="region of interest" description="Disordered" evidence="4">
    <location>
        <begin position="299"/>
        <end position="385"/>
    </location>
</feature>
<proteinExistence type="predicted"/>
<dbReference type="Gene3D" id="3.40.50.150">
    <property type="entry name" value="Vaccinia Virus protein VP39"/>
    <property type="match status" value="1"/>
</dbReference>
<sequence length="385" mass="42607">MLSKPTTEEYINLIARDAQPIYPLDAAAIVNLADLHIDYPEVDADGNLKNPPLQFFEAGTGHGSLSLQILKTLHPANCFVKQANGEIDLSKRGAVLHTIDCKEAHSARGAITVNKFKKGMYSNDVEFHVSESPTKWLEEESAEYAALSKPTEDLLEFEDKEAFLSGAFLDMGGFDEHLRSVAKHLKLDAPLVIFCPSISQIMQALQLLLENPDIKLNFVRTVQLLDGAGGGLKEWDTRTAYIKATGKTGWVCRPKVGVRVCGGGFVMVFRKRAINLDIEKELQEMEESARLLEELKEKERAEAKEKTREERIARRAARREAAESEAGAEVTNAESEIQEDGPKTPLSSTSEQIESITKGEPVAEAKDEDKNVGKTDENKPEDTKV</sequence>
<evidence type="ECO:0000313" key="6">
    <source>
        <dbReference type="Proteomes" id="UP001165063"/>
    </source>
</evidence>